<dbReference type="EMBL" id="SACL01000001">
    <property type="protein sequence ID" value="RVT99079.1"/>
    <property type="molecule type" value="Genomic_DNA"/>
</dbReference>
<keyword evidence="3" id="KW-1185">Reference proteome</keyword>
<organism evidence="2 3">
    <name type="scientific">Rhodovarius crocodyli</name>
    <dbReference type="NCBI Taxonomy" id="1979269"/>
    <lineage>
        <taxon>Bacteria</taxon>
        <taxon>Pseudomonadati</taxon>
        <taxon>Pseudomonadota</taxon>
        <taxon>Alphaproteobacteria</taxon>
        <taxon>Acetobacterales</taxon>
        <taxon>Roseomonadaceae</taxon>
        <taxon>Rhodovarius</taxon>
    </lineage>
</organism>
<accession>A0A437MN62</accession>
<dbReference type="AlphaFoldDB" id="A0A437MN62"/>
<dbReference type="RefSeq" id="WP_127785739.1">
    <property type="nucleotide sequence ID" value="NZ_SACL01000001.1"/>
</dbReference>
<feature type="compositionally biased region" description="Basic and acidic residues" evidence="1">
    <location>
        <begin position="48"/>
        <end position="63"/>
    </location>
</feature>
<proteinExistence type="predicted"/>
<reference evidence="2 3" key="1">
    <citation type="submission" date="2019-01" db="EMBL/GenBank/DDBJ databases">
        <authorList>
            <person name="Chen W.-M."/>
        </authorList>
    </citation>
    <scope>NUCLEOTIDE SEQUENCE [LARGE SCALE GENOMIC DNA]</scope>
    <source>
        <strain evidence="2 3">CCP-6</strain>
    </source>
</reference>
<evidence type="ECO:0000313" key="3">
    <source>
        <dbReference type="Proteomes" id="UP000282957"/>
    </source>
</evidence>
<protein>
    <submittedName>
        <fullName evidence="2">Uncharacterized protein</fullName>
    </submittedName>
</protein>
<gene>
    <name evidence="2" type="ORF">EOD42_02940</name>
</gene>
<feature type="compositionally biased region" description="Low complexity" evidence="1">
    <location>
        <begin position="70"/>
        <end position="80"/>
    </location>
</feature>
<feature type="region of interest" description="Disordered" evidence="1">
    <location>
        <begin position="29"/>
        <end position="80"/>
    </location>
</feature>
<comment type="caution">
    <text evidence="2">The sequence shown here is derived from an EMBL/GenBank/DDBJ whole genome shotgun (WGS) entry which is preliminary data.</text>
</comment>
<evidence type="ECO:0000256" key="1">
    <source>
        <dbReference type="SAM" id="MobiDB-lite"/>
    </source>
</evidence>
<evidence type="ECO:0000313" key="2">
    <source>
        <dbReference type="EMBL" id="RVT99079.1"/>
    </source>
</evidence>
<sequence>MGIAQGARRHQTQTFQAVRPIGLIRGLIDPIQGKPGDGNRTLAGAQDAHAKGDAGRARRKADGGHATPGSARRPAMAMDAMPAGGSPWGCNTQPWRTEMKSPYIDPTQIEIKEFSSRLISREKPPEETYSLSVRIDLPRTAGVMFKLKSLQLEATSASVEMITQQQALDLMLDALIETIQRERAARPPAHPSGA</sequence>
<name>A0A437MN62_9PROT</name>
<dbReference type="Proteomes" id="UP000282957">
    <property type="component" value="Unassembled WGS sequence"/>
</dbReference>